<dbReference type="SMART" id="SM00091">
    <property type="entry name" value="PAS"/>
    <property type="match status" value="3"/>
</dbReference>
<dbReference type="PROSITE" id="PS50113">
    <property type="entry name" value="PAC"/>
    <property type="match status" value="1"/>
</dbReference>
<dbReference type="EMBL" id="ML977312">
    <property type="protein sequence ID" value="KAF2121178.1"/>
    <property type="molecule type" value="Genomic_DNA"/>
</dbReference>
<dbReference type="InterPro" id="IPR035965">
    <property type="entry name" value="PAS-like_dom_sf"/>
</dbReference>
<dbReference type="Gene3D" id="3.30.565.10">
    <property type="entry name" value="Histidine kinase-like ATPase, C-terminal domain"/>
    <property type="match status" value="1"/>
</dbReference>
<feature type="domain" description="Response regulatory" evidence="4">
    <location>
        <begin position="743"/>
        <end position="917"/>
    </location>
</feature>
<evidence type="ECO:0000256" key="2">
    <source>
        <dbReference type="PROSITE-ProRule" id="PRU00169"/>
    </source>
</evidence>
<dbReference type="SUPFAM" id="SSF55785">
    <property type="entry name" value="PYP-like sensor domain (PAS domain)"/>
    <property type="match status" value="2"/>
</dbReference>
<dbReference type="InterPro" id="IPR000700">
    <property type="entry name" value="PAS-assoc_C"/>
</dbReference>
<dbReference type="GO" id="GO:0000155">
    <property type="term" value="F:phosphorelay sensor kinase activity"/>
    <property type="evidence" value="ECO:0007669"/>
    <property type="project" value="InterPro"/>
</dbReference>
<dbReference type="NCBIfam" id="TIGR00229">
    <property type="entry name" value="sensory_box"/>
    <property type="match status" value="1"/>
</dbReference>
<evidence type="ECO:0000259" key="5">
    <source>
        <dbReference type="PROSITE" id="PS50112"/>
    </source>
</evidence>
<dbReference type="SUPFAM" id="SSF52172">
    <property type="entry name" value="CheY-like"/>
    <property type="match status" value="1"/>
</dbReference>
<dbReference type="CDD" id="cd17546">
    <property type="entry name" value="REC_hyHK_CKI1_RcsC-like"/>
    <property type="match status" value="1"/>
</dbReference>
<dbReference type="SUPFAM" id="SSF55874">
    <property type="entry name" value="ATPase domain of HSP90 chaperone/DNA topoisomerase II/histidine kinase"/>
    <property type="match status" value="1"/>
</dbReference>
<dbReference type="Pfam" id="PF26131">
    <property type="entry name" value="PAS-like"/>
    <property type="match status" value="1"/>
</dbReference>
<dbReference type="InterPro" id="IPR004358">
    <property type="entry name" value="Sig_transdc_His_kin-like_C"/>
</dbReference>
<dbReference type="SUPFAM" id="SSF47384">
    <property type="entry name" value="Homodimeric domain of signal transducing histidine kinase"/>
    <property type="match status" value="1"/>
</dbReference>
<evidence type="ECO:0008006" key="9">
    <source>
        <dbReference type="Google" id="ProtNLM"/>
    </source>
</evidence>
<dbReference type="Gene3D" id="3.30.450.20">
    <property type="entry name" value="PAS domain"/>
    <property type="match status" value="2"/>
</dbReference>
<evidence type="ECO:0000313" key="8">
    <source>
        <dbReference type="Proteomes" id="UP000799770"/>
    </source>
</evidence>
<evidence type="ECO:0000259" key="4">
    <source>
        <dbReference type="PROSITE" id="PS50110"/>
    </source>
</evidence>
<feature type="domain" description="Histidine kinase" evidence="3">
    <location>
        <begin position="444"/>
        <end position="711"/>
    </location>
</feature>
<dbReference type="InterPro" id="IPR050956">
    <property type="entry name" value="2C_system_His_kinase"/>
</dbReference>
<dbReference type="InterPro" id="IPR013655">
    <property type="entry name" value="PAS_fold_3"/>
</dbReference>
<dbReference type="PROSITE" id="PS50112">
    <property type="entry name" value="PAS"/>
    <property type="match status" value="1"/>
</dbReference>
<keyword evidence="8" id="KW-1185">Reference proteome</keyword>
<dbReference type="InterPro" id="IPR001789">
    <property type="entry name" value="Sig_transdc_resp-reg_receiver"/>
</dbReference>
<protein>
    <recommendedName>
        <fullName evidence="9">Histidine kinase HHK8p</fullName>
    </recommendedName>
</protein>
<dbReference type="Gene3D" id="1.10.287.130">
    <property type="match status" value="1"/>
</dbReference>
<dbReference type="SMART" id="SM00387">
    <property type="entry name" value="HATPase_c"/>
    <property type="match status" value="1"/>
</dbReference>
<evidence type="ECO:0000256" key="1">
    <source>
        <dbReference type="ARBA" id="ARBA00022553"/>
    </source>
</evidence>
<name>A0A6A5ZSC3_9PLEO</name>
<dbReference type="PROSITE" id="PS50110">
    <property type="entry name" value="RESPONSE_REGULATORY"/>
    <property type="match status" value="1"/>
</dbReference>
<dbReference type="OrthoDB" id="303614at2759"/>
<evidence type="ECO:0000259" key="3">
    <source>
        <dbReference type="PROSITE" id="PS50109"/>
    </source>
</evidence>
<evidence type="ECO:0000313" key="7">
    <source>
        <dbReference type="EMBL" id="KAF2121178.1"/>
    </source>
</evidence>
<sequence>MAPQPAALDLDILEFDSTPTFVIRISASTVDFDILFCNEAFRKGIFRDVVQAPDRSALLFRSWAQAINRSQETYQLGHIVWSAEIAGRDENWKIVRAMVHDPNKQRAPDERRGSEAGVHIRALSAHYIDRRENYLKEISASLPSVRDVPQLNLTQRWETLQTMMEMSDVGVFEYSPDGTLIHGNEAWYRLSSHPRELPAHSDFSFMDLVYPDDTAIVMSAWNTLVQGKPVTFEMRWKARPGTDDVAQWVLSSCLPVYEDGNLFSIAGNTIDINAQKKSQEAAVARVEALEMARSSERKFARFAELAPIAIYIFTTEKGMQYVNDQFFELTGHDRVAFDRLEWSKLVCAEDLERVEQSIAIVKSGKRTADLQFRLNKTWVNQEEIRSHIWVQSSSYPEVDKDGNVMSVMGTLFDISQFKWAETVQRRMIDEALEAKRQQENFIDMTSHELRNPLSAVVQCADSVISTLHQLNPRQLDSIHDEIDTCIDSLQTIVLCSLHQKRIIDDVLTLSKLDSNLILITPIRVQPAVVVSEALKMFEVECSQMQITLEFKEDETLEGLEWVMLDPSRLLQVLINLLTNAIKFTKGRPTRKITVTLGGTLTRPPPVWHSVTFTNTDGLQADILDRPDWGDENKAFIWLKVEDTGCGLSAEGQKKLFSRFQQATPKTHVKYGGSGLGLFISKSLTVLQGGSIGVNSELGVGSTFAFYVSTRLAKGPKPTKDQRIGPQAHRTVSMEDAMKRAKLNILLVEDNVINQTVLSKQLIKFGCKVHIAGNGIEALEWLRQSVYWQGGRDSDPNTEEQSIPSELDIILMDVEMPVMDGLTCARLIRDYEQQGLLVAPEQSQRARQMSIAELSPLSSLREISMSTPLSSPRKLPILAVSANARSEQIEQARAAGMDDAIAKPFRILELWPKMEALIQRCHSVGLQ</sequence>
<dbReference type="InterPro" id="IPR005467">
    <property type="entry name" value="His_kinase_dom"/>
</dbReference>
<dbReference type="Proteomes" id="UP000799770">
    <property type="component" value="Unassembled WGS sequence"/>
</dbReference>
<dbReference type="PANTHER" id="PTHR43719">
    <property type="entry name" value="TWO-COMPONENT HISTIDINE KINASE"/>
    <property type="match status" value="1"/>
</dbReference>
<feature type="modified residue" description="4-aspartylphosphate" evidence="2">
    <location>
        <position position="812"/>
    </location>
</feature>
<keyword evidence="1 2" id="KW-0597">Phosphoprotein</keyword>
<dbReference type="Pfam" id="PF08447">
    <property type="entry name" value="PAS_3"/>
    <property type="match status" value="1"/>
</dbReference>
<dbReference type="InterPro" id="IPR011006">
    <property type="entry name" value="CheY-like_superfamily"/>
</dbReference>
<dbReference type="InterPro" id="IPR036890">
    <property type="entry name" value="HATPase_C_sf"/>
</dbReference>
<dbReference type="AlphaFoldDB" id="A0A6A5ZSC3"/>
<feature type="domain" description="PAC" evidence="6">
    <location>
        <begin position="368"/>
        <end position="426"/>
    </location>
</feature>
<dbReference type="Pfam" id="PF00512">
    <property type="entry name" value="HisKA"/>
    <property type="match status" value="1"/>
</dbReference>
<gene>
    <name evidence="7" type="ORF">BDV96DRAFT_594405</name>
</gene>
<dbReference type="Gene3D" id="3.40.50.2300">
    <property type="match status" value="1"/>
</dbReference>
<dbReference type="InterPro" id="IPR003594">
    <property type="entry name" value="HATPase_dom"/>
</dbReference>
<organism evidence="7 8">
    <name type="scientific">Lophiotrema nucula</name>
    <dbReference type="NCBI Taxonomy" id="690887"/>
    <lineage>
        <taxon>Eukaryota</taxon>
        <taxon>Fungi</taxon>
        <taxon>Dikarya</taxon>
        <taxon>Ascomycota</taxon>
        <taxon>Pezizomycotina</taxon>
        <taxon>Dothideomycetes</taxon>
        <taxon>Pleosporomycetidae</taxon>
        <taxon>Pleosporales</taxon>
        <taxon>Lophiotremataceae</taxon>
        <taxon>Lophiotrema</taxon>
    </lineage>
</organism>
<dbReference type="InterPro" id="IPR000014">
    <property type="entry name" value="PAS"/>
</dbReference>
<dbReference type="InterPro" id="IPR003661">
    <property type="entry name" value="HisK_dim/P_dom"/>
</dbReference>
<dbReference type="InterPro" id="IPR036097">
    <property type="entry name" value="HisK_dim/P_sf"/>
</dbReference>
<dbReference type="InterPro" id="IPR058846">
    <property type="entry name" value="PAS-like"/>
</dbReference>
<dbReference type="PROSITE" id="PS50109">
    <property type="entry name" value="HIS_KIN"/>
    <property type="match status" value="1"/>
</dbReference>
<dbReference type="SMART" id="SM00388">
    <property type="entry name" value="HisKA"/>
    <property type="match status" value="1"/>
</dbReference>
<dbReference type="CDD" id="cd00082">
    <property type="entry name" value="HisKA"/>
    <property type="match status" value="1"/>
</dbReference>
<reference evidence="7" key="1">
    <citation type="journal article" date="2020" name="Stud. Mycol.">
        <title>101 Dothideomycetes genomes: a test case for predicting lifestyles and emergence of pathogens.</title>
        <authorList>
            <person name="Haridas S."/>
            <person name="Albert R."/>
            <person name="Binder M."/>
            <person name="Bloem J."/>
            <person name="Labutti K."/>
            <person name="Salamov A."/>
            <person name="Andreopoulos B."/>
            <person name="Baker S."/>
            <person name="Barry K."/>
            <person name="Bills G."/>
            <person name="Bluhm B."/>
            <person name="Cannon C."/>
            <person name="Castanera R."/>
            <person name="Culley D."/>
            <person name="Daum C."/>
            <person name="Ezra D."/>
            <person name="Gonzalez J."/>
            <person name="Henrissat B."/>
            <person name="Kuo A."/>
            <person name="Liang C."/>
            <person name="Lipzen A."/>
            <person name="Lutzoni F."/>
            <person name="Magnuson J."/>
            <person name="Mondo S."/>
            <person name="Nolan M."/>
            <person name="Ohm R."/>
            <person name="Pangilinan J."/>
            <person name="Park H.-J."/>
            <person name="Ramirez L."/>
            <person name="Alfaro M."/>
            <person name="Sun H."/>
            <person name="Tritt A."/>
            <person name="Yoshinaga Y."/>
            <person name="Zwiers L.-H."/>
            <person name="Turgeon B."/>
            <person name="Goodwin S."/>
            <person name="Spatafora J."/>
            <person name="Crous P."/>
            <person name="Grigoriev I."/>
        </authorList>
    </citation>
    <scope>NUCLEOTIDE SEQUENCE</scope>
    <source>
        <strain evidence="7">CBS 627.86</strain>
    </source>
</reference>
<evidence type="ECO:0000259" key="6">
    <source>
        <dbReference type="PROSITE" id="PS50113"/>
    </source>
</evidence>
<dbReference type="SMART" id="SM00448">
    <property type="entry name" value="REC"/>
    <property type="match status" value="1"/>
</dbReference>
<dbReference type="PANTHER" id="PTHR43719:SF30">
    <property type="entry name" value="TWO-COMPONENT SYSTEM RESPONSE REGULATOR"/>
    <property type="match status" value="1"/>
</dbReference>
<feature type="domain" description="PAS" evidence="5">
    <location>
        <begin position="156"/>
        <end position="228"/>
    </location>
</feature>
<dbReference type="Pfam" id="PF02518">
    <property type="entry name" value="HATPase_c"/>
    <property type="match status" value="1"/>
</dbReference>
<dbReference type="PRINTS" id="PR00344">
    <property type="entry name" value="BCTRLSENSOR"/>
</dbReference>
<accession>A0A6A5ZSC3</accession>
<proteinExistence type="predicted"/>